<proteinExistence type="predicted"/>
<protein>
    <submittedName>
        <fullName evidence="1">Uncharacterized protein</fullName>
    </submittedName>
</protein>
<dbReference type="EMBL" id="ML769958">
    <property type="protein sequence ID" value="KAE9385658.1"/>
    <property type="molecule type" value="Genomic_DNA"/>
</dbReference>
<dbReference type="OrthoDB" id="3202607at2759"/>
<accession>A0A6A4GJF8</accession>
<gene>
    <name evidence="1" type="ORF">BT96DRAFT_1006845</name>
</gene>
<evidence type="ECO:0000313" key="1">
    <source>
        <dbReference type="EMBL" id="KAE9385658.1"/>
    </source>
</evidence>
<sequence length="188" mass="20597">MAAADSSLPFGCPCSRSGWTGPQVIPPSDHPVLFPDACPPPSAFTRLLTFFRSMCLVSSEALMAYYLAAFLARPAGWKEVMEGATKALDQALLQLKPPTKCRNHQRGDYVTSKHNAAVLEKVLEDPYMQRFARFVDCGMQAYFPQIHCLLHILHSHLSGNNPELKQIFPGVGFAACHLNLGASTHQAA</sequence>
<organism evidence="1 2">
    <name type="scientific">Gymnopus androsaceus JB14</name>
    <dbReference type="NCBI Taxonomy" id="1447944"/>
    <lineage>
        <taxon>Eukaryota</taxon>
        <taxon>Fungi</taxon>
        <taxon>Dikarya</taxon>
        <taxon>Basidiomycota</taxon>
        <taxon>Agaricomycotina</taxon>
        <taxon>Agaricomycetes</taxon>
        <taxon>Agaricomycetidae</taxon>
        <taxon>Agaricales</taxon>
        <taxon>Marasmiineae</taxon>
        <taxon>Omphalotaceae</taxon>
        <taxon>Gymnopus</taxon>
    </lineage>
</organism>
<keyword evidence="2" id="KW-1185">Reference proteome</keyword>
<dbReference type="AlphaFoldDB" id="A0A6A4GJF8"/>
<reference evidence="1" key="1">
    <citation type="journal article" date="2019" name="Environ. Microbiol.">
        <title>Fungal ecological strategies reflected in gene transcription - a case study of two litter decomposers.</title>
        <authorList>
            <person name="Barbi F."/>
            <person name="Kohler A."/>
            <person name="Barry K."/>
            <person name="Baskaran P."/>
            <person name="Daum C."/>
            <person name="Fauchery L."/>
            <person name="Ihrmark K."/>
            <person name="Kuo A."/>
            <person name="LaButti K."/>
            <person name="Lipzen A."/>
            <person name="Morin E."/>
            <person name="Grigoriev I.V."/>
            <person name="Henrissat B."/>
            <person name="Lindahl B."/>
            <person name="Martin F."/>
        </authorList>
    </citation>
    <scope>NUCLEOTIDE SEQUENCE</scope>
    <source>
        <strain evidence="1">JB14</strain>
    </source>
</reference>
<evidence type="ECO:0000313" key="2">
    <source>
        <dbReference type="Proteomes" id="UP000799118"/>
    </source>
</evidence>
<name>A0A6A4GJF8_9AGAR</name>
<dbReference type="Proteomes" id="UP000799118">
    <property type="component" value="Unassembled WGS sequence"/>
</dbReference>